<name>A0AAN7V4Q7_9PEZI</name>
<evidence type="ECO:0000313" key="1">
    <source>
        <dbReference type="EMBL" id="KAK5635854.1"/>
    </source>
</evidence>
<proteinExistence type="predicted"/>
<gene>
    <name evidence="1" type="ORF">RRF57_011566</name>
</gene>
<organism evidence="1 2">
    <name type="scientific">Xylaria bambusicola</name>
    <dbReference type="NCBI Taxonomy" id="326684"/>
    <lineage>
        <taxon>Eukaryota</taxon>
        <taxon>Fungi</taxon>
        <taxon>Dikarya</taxon>
        <taxon>Ascomycota</taxon>
        <taxon>Pezizomycotina</taxon>
        <taxon>Sordariomycetes</taxon>
        <taxon>Xylariomycetidae</taxon>
        <taxon>Xylariales</taxon>
        <taxon>Xylariaceae</taxon>
        <taxon>Xylaria</taxon>
    </lineage>
</organism>
<accession>A0AAN7V4Q7</accession>
<protein>
    <submittedName>
        <fullName evidence="1">Uncharacterized protein</fullName>
    </submittedName>
</protein>
<dbReference type="Proteomes" id="UP001305414">
    <property type="component" value="Unassembled WGS sequence"/>
</dbReference>
<dbReference type="EMBL" id="JAWHQM010000058">
    <property type="protein sequence ID" value="KAK5635854.1"/>
    <property type="molecule type" value="Genomic_DNA"/>
</dbReference>
<dbReference type="AlphaFoldDB" id="A0AAN7V4Q7"/>
<comment type="caution">
    <text evidence="1">The sequence shown here is derived from an EMBL/GenBank/DDBJ whole genome shotgun (WGS) entry which is preliminary data.</text>
</comment>
<reference evidence="1 2" key="1">
    <citation type="submission" date="2023-10" db="EMBL/GenBank/DDBJ databases">
        <title>Draft genome sequence of Xylaria bambusicola isolate GMP-LS, the root and basal stem rot pathogen of sugarcane in Indonesia.</title>
        <authorList>
            <person name="Selvaraj P."/>
            <person name="Muralishankar V."/>
            <person name="Muruganantham S."/>
            <person name="Sp S."/>
            <person name="Haryani S."/>
            <person name="Lau K.J.X."/>
            <person name="Naqvi N.I."/>
        </authorList>
    </citation>
    <scope>NUCLEOTIDE SEQUENCE [LARGE SCALE GENOMIC DNA]</scope>
    <source>
        <strain evidence="1">GMP-LS</strain>
    </source>
</reference>
<evidence type="ECO:0000313" key="2">
    <source>
        <dbReference type="Proteomes" id="UP001305414"/>
    </source>
</evidence>
<keyword evidence="2" id="KW-1185">Reference proteome</keyword>
<sequence>MLSAKSFDILCCYLGRRNAGTDCETFGRHAPADELADQGNLISNRLGVDIYQITCDTSPCRYVRSDFVYSRFERRRIMVAATGKFNVESGVDDGCDKVPGTAVGVIPAVIIGRALKILVSRVSR</sequence>